<evidence type="ECO:0000313" key="1">
    <source>
        <dbReference type="EMBL" id="ANK12196.1"/>
    </source>
</evidence>
<dbReference type="OrthoDB" id="7595119at2"/>
<evidence type="ECO:0008006" key="3">
    <source>
        <dbReference type="Google" id="ProtNLM"/>
    </source>
</evidence>
<gene>
    <name evidence="1" type="ORF">A9D12_03735</name>
</gene>
<dbReference type="RefSeq" id="WP_068349913.1">
    <property type="nucleotide sequence ID" value="NZ_CP016033.1"/>
</dbReference>
<accession>A0A192D2H5</accession>
<dbReference type="STRING" id="1112.A9D12_03735"/>
<organism evidence="1 2">
    <name type="scientific">Erythrobacter neustonensis</name>
    <dbReference type="NCBI Taxonomy" id="1112"/>
    <lineage>
        <taxon>Bacteria</taxon>
        <taxon>Pseudomonadati</taxon>
        <taxon>Pseudomonadota</taxon>
        <taxon>Alphaproteobacteria</taxon>
        <taxon>Sphingomonadales</taxon>
        <taxon>Erythrobacteraceae</taxon>
        <taxon>Erythrobacter/Porphyrobacter group</taxon>
        <taxon>Erythrobacter</taxon>
    </lineage>
</organism>
<dbReference type="Proteomes" id="UP000078263">
    <property type="component" value="Chromosome"/>
</dbReference>
<dbReference type="KEGG" id="pns:A9D12_03735"/>
<name>A0A192D2H5_9SPHN</name>
<evidence type="ECO:0000313" key="2">
    <source>
        <dbReference type="Proteomes" id="UP000078263"/>
    </source>
</evidence>
<dbReference type="EMBL" id="CP016033">
    <property type="protein sequence ID" value="ANK12196.1"/>
    <property type="molecule type" value="Genomic_DNA"/>
</dbReference>
<reference evidence="1 2" key="1">
    <citation type="submission" date="2016-05" db="EMBL/GenBank/DDBJ databases">
        <title>Compelete Genome Sequence of Bacteriochlorophyll-Synthesizing Bacterium Porphyrobacter neustonensis DSM 9434.</title>
        <authorList>
            <person name="Shi X.-L."/>
            <person name="Wu Y.-H."/>
            <person name="Cheng H."/>
            <person name="Xu L."/>
            <person name="Zhang X.-Q."/>
            <person name="Wang C.-S."/>
            <person name="Xu X.-W."/>
        </authorList>
    </citation>
    <scope>NUCLEOTIDE SEQUENCE [LARGE SCALE GENOMIC DNA]</scope>
    <source>
        <strain evidence="1 2">DSM 9434</strain>
    </source>
</reference>
<protein>
    <recommendedName>
        <fullName evidence="3">DUF3617 domain-containing protein</fullName>
    </recommendedName>
</protein>
<proteinExistence type="predicted"/>
<sequence>MTYRPDISPRRAAFAGLAVIGAMLGMSAPVIAQGSGLAMLGTLNKGEWTIKQRGVRPDRKICVRSGAELIQLAHRTSGCSRFVVEDGVSRVTVQYTCPANGYGRTSIRRETGALVQIESQGIQAGKPFELIAEARRTGSC</sequence>
<dbReference type="AlphaFoldDB" id="A0A192D2H5"/>
<keyword evidence="2" id="KW-1185">Reference proteome</keyword>